<evidence type="ECO:0000313" key="2">
    <source>
        <dbReference type="Proteomes" id="UP000054911"/>
    </source>
</evidence>
<evidence type="ECO:0008006" key="3">
    <source>
        <dbReference type="Google" id="ProtNLM"/>
    </source>
</evidence>
<comment type="caution">
    <text evidence="1">The sequence shown here is derived from an EMBL/GenBank/DDBJ whole genome shotgun (WGS) entry which is preliminary data.</text>
</comment>
<dbReference type="EMBL" id="FCOE02000028">
    <property type="protein sequence ID" value="SAK86874.1"/>
    <property type="molecule type" value="Genomic_DNA"/>
</dbReference>
<dbReference type="AlphaFoldDB" id="A0A158CWY9"/>
<protein>
    <recommendedName>
        <fullName evidence="3">Integrase catalytic region</fullName>
    </recommendedName>
</protein>
<accession>A0A158CWY9</accession>
<sequence>MRTQSLRFVLAHIVANRLRLQRSPQQVAGWLKHVRLGNDNYHVSHETIYHSRFILAGGRCAKELTSEKRIYSLH</sequence>
<evidence type="ECO:0000313" key="1">
    <source>
        <dbReference type="EMBL" id="SAK86874.1"/>
    </source>
</evidence>
<organism evidence="1 2">
    <name type="scientific">Caballeronia pedi</name>
    <dbReference type="NCBI Taxonomy" id="1777141"/>
    <lineage>
        <taxon>Bacteria</taxon>
        <taxon>Pseudomonadati</taxon>
        <taxon>Pseudomonadota</taxon>
        <taxon>Betaproteobacteria</taxon>
        <taxon>Burkholderiales</taxon>
        <taxon>Burkholderiaceae</taxon>
        <taxon>Caballeronia</taxon>
    </lineage>
</organism>
<reference evidence="1" key="1">
    <citation type="submission" date="2016-01" db="EMBL/GenBank/DDBJ databases">
        <authorList>
            <person name="Peeters C."/>
        </authorList>
    </citation>
    <scope>NUCLEOTIDE SEQUENCE [LARGE SCALE GENOMIC DNA]</scope>
    <source>
        <strain evidence="1">LMG 29323</strain>
    </source>
</reference>
<proteinExistence type="predicted"/>
<keyword evidence="2" id="KW-1185">Reference proteome</keyword>
<name>A0A158CWY9_9BURK</name>
<dbReference type="Proteomes" id="UP000054911">
    <property type="component" value="Unassembled WGS sequence"/>
</dbReference>
<gene>
    <name evidence="1" type="ORF">AWB80_05984</name>
</gene>